<dbReference type="PANTHER" id="PTHR21661:SF35">
    <property type="entry name" value="EPOXIDE HYDROLASE"/>
    <property type="match status" value="1"/>
</dbReference>
<keyword evidence="8" id="KW-0732">Signal</keyword>
<dbReference type="InterPro" id="IPR016292">
    <property type="entry name" value="Epoxide_hydrolase"/>
</dbReference>
<keyword evidence="4 6" id="KW-0058">Aromatic hydrocarbons catabolism</keyword>
<evidence type="ECO:0000256" key="5">
    <source>
        <dbReference type="ARBA" id="ARBA00022801"/>
    </source>
</evidence>
<evidence type="ECO:0000313" key="10">
    <source>
        <dbReference type="EMBL" id="CAB3242937.1"/>
    </source>
</evidence>
<dbReference type="AlphaFoldDB" id="A0A6F9DCM3"/>
<dbReference type="GO" id="GO:0033961">
    <property type="term" value="F:cis-stilbene-oxide hydrolase activity"/>
    <property type="evidence" value="ECO:0007669"/>
    <property type="project" value="UniProtKB-UniRule"/>
</dbReference>
<evidence type="ECO:0000256" key="8">
    <source>
        <dbReference type="SAM" id="SignalP"/>
    </source>
</evidence>
<accession>A0A6F9DCM3</accession>
<dbReference type="Pfam" id="PF06441">
    <property type="entry name" value="EHN"/>
    <property type="match status" value="1"/>
</dbReference>
<dbReference type="EMBL" id="LR784898">
    <property type="protein sequence ID" value="CAB3242937.1"/>
    <property type="molecule type" value="mRNA"/>
</dbReference>
<feature type="chain" id="PRO_5026190697" description="Epoxide hydrolase" evidence="8">
    <location>
        <begin position="19"/>
        <end position="481"/>
    </location>
</feature>
<dbReference type="Gene3D" id="3.40.50.1820">
    <property type="entry name" value="alpha/beta hydrolase"/>
    <property type="match status" value="1"/>
</dbReference>
<comment type="catalytic activity">
    <reaction evidence="1 6">
        <text>1-(4-methoxyphenyl)-N-methyl-N-[(3-methyloxetan-3-yl)methyl]methanamine + H2O = 2-{[(4-methoxybenzyl)(methyl)amino]methyl}-2-methylpropane-1,3-diol</text>
        <dbReference type="Rhea" id="RHEA:55764"/>
        <dbReference type="ChEBI" id="CHEBI:15377"/>
        <dbReference type="ChEBI" id="CHEBI:139161"/>
        <dbReference type="ChEBI" id="CHEBI:139164"/>
        <dbReference type="EC" id="3.3.2.9"/>
    </reaction>
</comment>
<feature type="active site" description="Nucleophile" evidence="7">
    <location>
        <position position="230"/>
    </location>
</feature>
<sequence length="481" mass="55641">MFLLVVAALLAIVAYYKWMSPKKKDYEVLSQFFLDKDWSLNEEAGDLDQVIRRFEIKIPTEEIEILQDKLKSVRWPEPSLKTSEFRYGVRDDYMKELVGYWKNEYSWKKQEDWMNSFDHFKTKIEGLNIHYIHAKPKMIRKGVEPHVILMTHGWPGSVVEFMDILPMLTDPANYEGNEVDTFTVICPSIPGYGFSDAPQKEGFNAFHCARVFHKLMLRLGYKKYYLQGGDWGSYISTAIAMLYPSNIKGIHTTLNTSQPRGINFLKLIVGAYFPSLFFYPDEAAILFPLKKAFIELLQETGYMHLQATKPDTVGFALSDSPVGLAAYIVEKFSSWTDIKGRNHNDGLLSKYWNKDKLLNNVMIYWWNNNITSSMRFYKENLGPSALRDANPIVVRVPAAFAHFPNEFIGTSKLAVQQKFSRLLQYTLMKRGGHFSAYEVPADLTSDIRLFIRTVQRLEREERAAEIEARDVGVSQLDRMEK</sequence>
<feature type="signal peptide" evidence="8">
    <location>
        <begin position="1"/>
        <end position="18"/>
    </location>
</feature>
<dbReference type="GO" id="GO:0005789">
    <property type="term" value="C:endoplasmic reticulum membrane"/>
    <property type="evidence" value="ECO:0007669"/>
    <property type="project" value="UniProtKB-SubCell"/>
</dbReference>
<dbReference type="InterPro" id="IPR010497">
    <property type="entry name" value="Epoxide_hydro_N"/>
</dbReference>
<feature type="active site" description="Proton donor" evidence="7">
    <location>
        <position position="377"/>
    </location>
</feature>
<keyword evidence="6" id="KW-0472">Membrane</keyword>
<evidence type="ECO:0000256" key="3">
    <source>
        <dbReference type="ARBA" id="ARBA00010088"/>
    </source>
</evidence>
<dbReference type="EC" id="3.3.2.9" evidence="6"/>
<dbReference type="GO" id="GO:0097176">
    <property type="term" value="P:epoxide metabolic process"/>
    <property type="evidence" value="ECO:0007669"/>
    <property type="project" value="TreeGrafter"/>
</dbReference>
<evidence type="ECO:0000256" key="4">
    <source>
        <dbReference type="ARBA" id="ARBA00022797"/>
    </source>
</evidence>
<evidence type="ECO:0000256" key="6">
    <source>
        <dbReference type="PIRNR" id="PIRNR001112"/>
    </source>
</evidence>
<name>A0A6F9DCM3_9ASCI</name>
<dbReference type="InterPro" id="IPR029058">
    <property type="entry name" value="AB_hydrolase_fold"/>
</dbReference>
<evidence type="ECO:0000259" key="9">
    <source>
        <dbReference type="Pfam" id="PF06441"/>
    </source>
</evidence>
<dbReference type="PANTHER" id="PTHR21661">
    <property type="entry name" value="EPOXIDE HYDROLASE 1-RELATED"/>
    <property type="match status" value="1"/>
</dbReference>
<dbReference type="PRINTS" id="PR00412">
    <property type="entry name" value="EPOXHYDRLASE"/>
</dbReference>
<dbReference type="SUPFAM" id="SSF53474">
    <property type="entry name" value="alpha/beta-Hydrolases"/>
    <property type="match status" value="1"/>
</dbReference>
<evidence type="ECO:0000256" key="1">
    <source>
        <dbReference type="ARBA" id="ARBA00000221"/>
    </source>
</evidence>
<gene>
    <name evidence="10" type="primary">Ephx1</name>
</gene>
<comment type="subcellular location">
    <subcellularLocation>
        <location evidence="6">Endoplasmic reticulum membrane</location>
    </subcellularLocation>
    <subcellularLocation>
        <location evidence="2">Microsome membrane</location>
        <topology evidence="2">Single-pass membrane protein</topology>
    </subcellularLocation>
</comment>
<proteinExistence type="evidence at transcript level"/>
<dbReference type="InterPro" id="IPR000639">
    <property type="entry name" value="Epox_hydrolase-like"/>
</dbReference>
<reference evidence="10" key="1">
    <citation type="submission" date="2020-04" db="EMBL/GenBank/DDBJ databases">
        <authorList>
            <person name="Neveu A P."/>
        </authorList>
    </citation>
    <scope>NUCLEOTIDE SEQUENCE</scope>
    <source>
        <tissue evidence="10">Whole embryo</tissue>
    </source>
</reference>
<protein>
    <recommendedName>
        <fullName evidence="6">Epoxide hydrolase</fullName>
        <ecNumber evidence="6">3.3.2.9</ecNumber>
    </recommendedName>
</protein>
<feature type="active site" description="Proton acceptor" evidence="7">
    <location>
        <position position="433"/>
    </location>
</feature>
<organism evidence="10">
    <name type="scientific">Phallusia mammillata</name>
    <dbReference type="NCBI Taxonomy" id="59560"/>
    <lineage>
        <taxon>Eukaryota</taxon>
        <taxon>Metazoa</taxon>
        <taxon>Chordata</taxon>
        <taxon>Tunicata</taxon>
        <taxon>Ascidiacea</taxon>
        <taxon>Phlebobranchia</taxon>
        <taxon>Ascidiidae</taxon>
        <taxon>Phallusia</taxon>
    </lineage>
</organism>
<keyword evidence="6" id="KW-0256">Endoplasmic reticulum</keyword>
<comment type="catalytic activity">
    <reaction evidence="6">
        <text>cis-stilbene oxide + H2O = (1R,2R)-hydrobenzoin</text>
        <dbReference type="Rhea" id="RHEA:23900"/>
        <dbReference type="ChEBI" id="CHEBI:15377"/>
        <dbReference type="ChEBI" id="CHEBI:50004"/>
        <dbReference type="ChEBI" id="CHEBI:50014"/>
        <dbReference type="EC" id="3.3.2.9"/>
    </reaction>
</comment>
<evidence type="ECO:0000256" key="7">
    <source>
        <dbReference type="PIRSR" id="PIRSR001112-1"/>
    </source>
</evidence>
<feature type="domain" description="Epoxide hydrolase N-terminal" evidence="9">
    <location>
        <begin position="51"/>
        <end position="161"/>
    </location>
</feature>
<dbReference type="PIRSF" id="PIRSF001112">
    <property type="entry name" value="Epoxide_hydrolase"/>
    <property type="match status" value="1"/>
</dbReference>
<keyword evidence="5 6" id="KW-0378">Hydrolase</keyword>
<evidence type="ECO:0000256" key="2">
    <source>
        <dbReference type="ARBA" id="ARBA00004111"/>
    </source>
</evidence>
<comment type="similarity">
    <text evidence="3 6">Belongs to the peptidase S33 family.</text>
</comment>